<evidence type="ECO:0000313" key="3">
    <source>
        <dbReference type="EMBL" id="GAA2146275.1"/>
    </source>
</evidence>
<evidence type="ECO:0000259" key="2">
    <source>
        <dbReference type="Pfam" id="PF11887"/>
    </source>
</evidence>
<dbReference type="EMBL" id="BAAAQR010000006">
    <property type="protein sequence ID" value="GAA2146275.1"/>
    <property type="molecule type" value="Genomic_DNA"/>
</dbReference>
<dbReference type="InterPro" id="IPR052336">
    <property type="entry name" value="MlaD_Phospholipid_Transporter"/>
</dbReference>
<dbReference type="InterPro" id="IPR005693">
    <property type="entry name" value="Mce"/>
</dbReference>
<evidence type="ECO:0000259" key="1">
    <source>
        <dbReference type="Pfam" id="PF02470"/>
    </source>
</evidence>
<dbReference type="Pfam" id="PF02470">
    <property type="entry name" value="MlaD"/>
    <property type="match status" value="1"/>
</dbReference>
<accession>A0ABP5LFB3</accession>
<comment type="caution">
    <text evidence="3">The sequence shown here is derived from an EMBL/GenBank/DDBJ whole genome shotgun (WGS) entry which is preliminary data.</text>
</comment>
<dbReference type="NCBIfam" id="TIGR00996">
    <property type="entry name" value="Mtu_fam_mce"/>
    <property type="match status" value="1"/>
</dbReference>
<keyword evidence="4" id="KW-1185">Reference proteome</keyword>
<dbReference type="Pfam" id="PF11887">
    <property type="entry name" value="Mce4_CUP1"/>
    <property type="match status" value="1"/>
</dbReference>
<proteinExistence type="predicted"/>
<gene>
    <name evidence="3" type="ORF">GCM10009844_22120</name>
</gene>
<sequence>MTTLKKLIVPAVIVALVAAAALTMFRGGDQKTLVAKFPRTISIYEGSDVRVLGVPIGQVDKVTPSGTDVVVTMSYDPEVKIPADAKAVIIAPSIVGDRFVQLTPTYEQGDDVISDGTVLDQDRTAVPLELDQIYSSMDDLTVALGPTGANRKGALTDLLESTAKNFGGQGAQFHQTIEDFGKLSATLDDNKDELFGSARELEGFIGTLAKNDKTVRQFNQSLADVSSMLSGERQELAASLKNLATAMGQVSTFVRDNREILGRNITGLNRVAKVLVKQRGALDEVLQDAPLALNNLALTYNPQAGTLDTRSNQGELGNQISNDPAAFLCSLVSQADTSGQACDAISQSYPRTGTFGQGARSAPHDVYDPTLGGLVEVQR</sequence>
<name>A0ABP5LFB3_9ACTN</name>
<protein>
    <submittedName>
        <fullName evidence="3">MCE family protein</fullName>
    </submittedName>
</protein>
<evidence type="ECO:0000313" key="4">
    <source>
        <dbReference type="Proteomes" id="UP001501771"/>
    </source>
</evidence>
<feature type="domain" description="Mce/MlaD" evidence="1">
    <location>
        <begin position="30"/>
        <end position="104"/>
    </location>
</feature>
<dbReference type="PANTHER" id="PTHR33371">
    <property type="entry name" value="INTERMEMBRANE PHOSPHOLIPID TRANSPORT SYSTEM BINDING PROTEIN MLAD-RELATED"/>
    <property type="match status" value="1"/>
</dbReference>
<dbReference type="InterPro" id="IPR003399">
    <property type="entry name" value="Mce/MlaD"/>
</dbReference>
<dbReference type="RefSeq" id="WP_344151540.1">
    <property type="nucleotide sequence ID" value="NZ_BAAAQR010000006.1"/>
</dbReference>
<dbReference type="Proteomes" id="UP001501771">
    <property type="component" value="Unassembled WGS sequence"/>
</dbReference>
<reference evidence="4" key="1">
    <citation type="journal article" date="2019" name="Int. J. Syst. Evol. Microbiol.">
        <title>The Global Catalogue of Microorganisms (GCM) 10K type strain sequencing project: providing services to taxonomists for standard genome sequencing and annotation.</title>
        <authorList>
            <consortium name="The Broad Institute Genomics Platform"/>
            <consortium name="The Broad Institute Genome Sequencing Center for Infectious Disease"/>
            <person name="Wu L."/>
            <person name="Ma J."/>
        </authorList>
    </citation>
    <scope>NUCLEOTIDE SEQUENCE [LARGE SCALE GENOMIC DNA]</scope>
    <source>
        <strain evidence="4">JCM 16022</strain>
    </source>
</reference>
<organism evidence="3 4">
    <name type="scientific">Nocardioides koreensis</name>
    <dbReference type="NCBI Taxonomy" id="433651"/>
    <lineage>
        <taxon>Bacteria</taxon>
        <taxon>Bacillati</taxon>
        <taxon>Actinomycetota</taxon>
        <taxon>Actinomycetes</taxon>
        <taxon>Propionibacteriales</taxon>
        <taxon>Nocardioidaceae</taxon>
        <taxon>Nocardioides</taxon>
    </lineage>
</organism>
<feature type="domain" description="Mammalian cell entry C-terminal" evidence="2">
    <location>
        <begin position="113"/>
        <end position="289"/>
    </location>
</feature>
<dbReference type="InterPro" id="IPR024516">
    <property type="entry name" value="Mce_C"/>
</dbReference>
<dbReference type="PANTHER" id="PTHR33371:SF4">
    <property type="entry name" value="INTERMEMBRANE PHOSPHOLIPID TRANSPORT SYSTEM BINDING PROTEIN MLAD"/>
    <property type="match status" value="1"/>
</dbReference>